<feature type="transmembrane region" description="Helical" evidence="2">
    <location>
        <begin position="130"/>
        <end position="153"/>
    </location>
</feature>
<evidence type="ECO:0000256" key="2">
    <source>
        <dbReference type="SAM" id="Phobius"/>
    </source>
</evidence>
<feature type="transmembrane region" description="Helical" evidence="2">
    <location>
        <begin position="93"/>
        <end position="110"/>
    </location>
</feature>
<reference evidence="3" key="1">
    <citation type="submission" date="2023-08" db="EMBL/GenBank/DDBJ databases">
        <authorList>
            <person name="Audoor S."/>
            <person name="Bilcke G."/>
        </authorList>
    </citation>
    <scope>NUCLEOTIDE SEQUENCE</scope>
</reference>
<accession>A0AAD2FCS8</accession>
<dbReference type="Proteomes" id="UP001295423">
    <property type="component" value="Unassembled WGS sequence"/>
</dbReference>
<evidence type="ECO:0000313" key="4">
    <source>
        <dbReference type="Proteomes" id="UP001295423"/>
    </source>
</evidence>
<dbReference type="EMBL" id="CAKOGP040000191">
    <property type="protein sequence ID" value="CAJ1931916.1"/>
    <property type="molecule type" value="Genomic_DNA"/>
</dbReference>
<dbReference type="AlphaFoldDB" id="A0AAD2FCS8"/>
<keyword evidence="2" id="KW-0812">Transmembrane</keyword>
<name>A0AAD2FCS8_9STRA</name>
<keyword evidence="2" id="KW-0472">Membrane</keyword>
<comment type="caution">
    <text evidence="3">The sequence shown here is derived from an EMBL/GenBank/DDBJ whole genome shotgun (WGS) entry which is preliminary data.</text>
</comment>
<protein>
    <submittedName>
        <fullName evidence="3">Uncharacterized protein</fullName>
    </submittedName>
</protein>
<organism evidence="3 4">
    <name type="scientific">Cylindrotheca closterium</name>
    <dbReference type="NCBI Taxonomy" id="2856"/>
    <lineage>
        <taxon>Eukaryota</taxon>
        <taxon>Sar</taxon>
        <taxon>Stramenopiles</taxon>
        <taxon>Ochrophyta</taxon>
        <taxon>Bacillariophyta</taxon>
        <taxon>Bacillariophyceae</taxon>
        <taxon>Bacillariophycidae</taxon>
        <taxon>Bacillariales</taxon>
        <taxon>Bacillariaceae</taxon>
        <taxon>Cylindrotheca</taxon>
    </lineage>
</organism>
<evidence type="ECO:0000256" key="1">
    <source>
        <dbReference type="SAM" id="MobiDB-lite"/>
    </source>
</evidence>
<feature type="region of interest" description="Disordered" evidence="1">
    <location>
        <begin position="256"/>
        <end position="305"/>
    </location>
</feature>
<keyword evidence="4" id="KW-1185">Reference proteome</keyword>
<evidence type="ECO:0000313" key="3">
    <source>
        <dbReference type="EMBL" id="CAJ1931916.1"/>
    </source>
</evidence>
<gene>
    <name evidence="3" type="ORF">CYCCA115_LOCUS2606</name>
</gene>
<sequence>MSKKIPQSLIRLHEQSCKPRFLMASSIQSNILGSSQKESGTTSSSSLPPVLRFYSSTSAIGAPSSSNDNSSNKDDDWALLYERDSERNKLPQAALAFSILNSSYWMWYTVDFIPTINNSPIDDLYVNPMIGIGGVTLGLLINLVTGLYPFSLVSKLGYAPKDQQLHVWKHDLFPLIKQAKEPKIYSLGTLKFHTASNDTQDLLKDSSTYTGHLGLQANDERLPMLMEVREKGELKDPQLLLQAMLLDPKAMIYGQEDMGRSRYRADRKQKQPKKKKQEESPTETAKSSAEPINIKPRYAKKNKKR</sequence>
<keyword evidence="2" id="KW-1133">Transmembrane helix</keyword>
<proteinExistence type="predicted"/>
<feature type="compositionally biased region" description="Basic and acidic residues" evidence="1">
    <location>
        <begin position="257"/>
        <end position="269"/>
    </location>
</feature>